<keyword evidence="4 6" id="KW-0131">Cell cycle</keyword>
<dbReference type="InterPro" id="IPR013033">
    <property type="entry name" value="MinC"/>
</dbReference>
<keyword evidence="3 6" id="KW-0717">Septation</keyword>
<evidence type="ECO:0000256" key="3">
    <source>
        <dbReference type="ARBA" id="ARBA00023210"/>
    </source>
</evidence>
<evidence type="ECO:0000259" key="7">
    <source>
        <dbReference type="Pfam" id="PF03775"/>
    </source>
</evidence>
<evidence type="ECO:0000256" key="5">
    <source>
        <dbReference type="ARBA" id="ARBA00046874"/>
    </source>
</evidence>
<evidence type="ECO:0000259" key="8">
    <source>
        <dbReference type="Pfam" id="PF22642"/>
    </source>
</evidence>
<dbReference type="RefSeq" id="WP_406764380.1">
    <property type="nucleotide sequence ID" value="NZ_JBJHZY010000001.1"/>
</dbReference>
<feature type="domain" description="Septum site-determining protein MinC N-terminal" evidence="8">
    <location>
        <begin position="6"/>
        <end position="79"/>
    </location>
</feature>
<evidence type="ECO:0000256" key="2">
    <source>
        <dbReference type="ARBA" id="ARBA00022618"/>
    </source>
</evidence>
<dbReference type="NCBIfam" id="TIGR01222">
    <property type="entry name" value="minC"/>
    <property type="match status" value="1"/>
</dbReference>
<name>A0ABW8TPY9_9CLOT</name>
<gene>
    <name evidence="6 9" type="primary">minC</name>
    <name evidence="9" type="ORF">ACJDUH_06700</name>
</gene>
<reference evidence="9 10" key="1">
    <citation type="submission" date="2024-11" db="EMBL/GenBank/DDBJ databases">
        <authorList>
            <person name="Heng Y.C."/>
            <person name="Lim A.C.H."/>
            <person name="Lee J.K.Y."/>
            <person name="Kittelmann S."/>
        </authorList>
    </citation>
    <scope>NUCLEOTIDE SEQUENCE [LARGE SCALE GENOMIC DNA]</scope>
    <source>
        <strain evidence="9 10">WILCCON 0202</strain>
    </source>
</reference>
<evidence type="ECO:0000313" key="10">
    <source>
        <dbReference type="Proteomes" id="UP001623661"/>
    </source>
</evidence>
<evidence type="ECO:0000313" key="9">
    <source>
        <dbReference type="EMBL" id="MFL0267787.1"/>
    </source>
</evidence>
<dbReference type="Pfam" id="PF03775">
    <property type="entry name" value="MinC_C"/>
    <property type="match status" value="1"/>
</dbReference>
<dbReference type="EMBL" id="JBJHZY010000001">
    <property type="protein sequence ID" value="MFL0267787.1"/>
    <property type="molecule type" value="Genomic_DNA"/>
</dbReference>
<evidence type="ECO:0000256" key="6">
    <source>
        <dbReference type="HAMAP-Rule" id="MF_00267"/>
    </source>
</evidence>
<dbReference type="PANTHER" id="PTHR34108:SF1">
    <property type="entry name" value="SEPTUM SITE-DETERMINING PROTEIN MINC"/>
    <property type="match status" value="1"/>
</dbReference>
<keyword evidence="10" id="KW-1185">Reference proteome</keyword>
<dbReference type="InterPro" id="IPR016098">
    <property type="entry name" value="CAP/MinC_C"/>
</dbReference>
<proteinExistence type="inferred from homology"/>
<dbReference type="Gene3D" id="2.160.20.70">
    <property type="match status" value="1"/>
</dbReference>
<dbReference type="HAMAP" id="MF_00267">
    <property type="entry name" value="MinC"/>
    <property type="match status" value="1"/>
</dbReference>
<sequence>MVDDKILIKGNKEGLYAVIYMNKFKDFDDMLEALIEKLTKGKKFYRGATFKITTDLKYISSKDLNRLKDVLFEEFLIKDCIFEDREEKVNKVFSGIYEGRTKFIRKTIRGGQTINYSGNIVIIGDVNPGAEIYAAGNVIVLGTLKGHVHAGFGGNEKALIAAFNLQPEILQIANIMTRSPEDGLKPKYPEVAKVKEDNIIVEPYLFNKFI</sequence>
<feature type="domain" description="Septum formation inhibitor MinC C-terminal" evidence="7">
    <location>
        <begin position="103"/>
        <end position="202"/>
    </location>
</feature>
<dbReference type="InterPro" id="IPR005526">
    <property type="entry name" value="Septum_form_inhib_MinC_C"/>
</dbReference>
<evidence type="ECO:0000256" key="4">
    <source>
        <dbReference type="ARBA" id="ARBA00023306"/>
    </source>
</evidence>
<comment type="function">
    <text evidence="6">Cell division inhibitor that blocks the formation of polar Z ring septums. Rapidly oscillates between the poles of the cell to destabilize FtsZ filaments that have formed before they mature into polar Z rings. Prevents FtsZ polymerization.</text>
</comment>
<comment type="caution">
    <text evidence="9">The sequence shown here is derived from an EMBL/GenBank/DDBJ whole genome shotgun (WGS) entry which is preliminary data.</text>
</comment>
<keyword evidence="2 6" id="KW-0132">Cell division</keyword>
<comment type="subunit">
    <text evidence="5 6">Interacts with MinD and FtsZ.</text>
</comment>
<dbReference type="NCBIfam" id="NF001775">
    <property type="entry name" value="PRK00513.1-6"/>
    <property type="match status" value="1"/>
</dbReference>
<dbReference type="Pfam" id="PF22642">
    <property type="entry name" value="MinC_N_1"/>
    <property type="match status" value="1"/>
</dbReference>
<accession>A0ABW8TPY9</accession>
<dbReference type="Proteomes" id="UP001623661">
    <property type="component" value="Unassembled WGS sequence"/>
</dbReference>
<dbReference type="InterPro" id="IPR055219">
    <property type="entry name" value="MinC_N_1"/>
</dbReference>
<dbReference type="Gene3D" id="3.30.160.540">
    <property type="match status" value="1"/>
</dbReference>
<comment type="similarity">
    <text evidence="1 6">Belongs to the MinC family.</text>
</comment>
<dbReference type="SUPFAM" id="SSF63848">
    <property type="entry name" value="Cell-division inhibitor MinC, C-terminal domain"/>
    <property type="match status" value="1"/>
</dbReference>
<protein>
    <recommendedName>
        <fullName evidence="6">Probable septum site-determining protein MinC</fullName>
    </recommendedName>
</protein>
<dbReference type="InterPro" id="IPR036145">
    <property type="entry name" value="MinC_C_sf"/>
</dbReference>
<dbReference type="PANTHER" id="PTHR34108">
    <property type="entry name" value="SEPTUM SITE-DETERMINING PROTEIN MINC"/>
    <property type="match status" value="1"/>
</dbReference>
<organism evidence="9 10">
    <name type="scientific">Candidatus Clostridium radicumherbarum</name>
    <dbReference type="NCBI Taxonomy" id="3381662"/>
    <lineage>
        <taxon>Bacteria</taxon>
        <taxon>Bacillati</taxon>
        <taxon>Bacillota</taxon>
        <taxon>Clostridia</taxon>
        <taxon>Eubacteriales</taxon>
        <taxon>Clostridiaceae</taxon>
        <taxon>Clostridium</taxon>
    </lineage>
</organism>
<evidence type="ECO:0000256" key="1">
    <source>
        <dbReference type="ARBA" id="ARBA00006291"/>
    </source>
</evidence>